<evidence type="ECO:0000256" key="1">
    <source>
        <dbReference type="ARBA" id="ARBA00004651"/>
    </source>
</evidence>
<evidence type="ECO:0000313" key="11">
    <source>
        <dbReference type="Proteomes" id="UP000186406"/>
    </source>
</evidence>
<evidence type="ECO:0000256" key="5">
    <source>
        <dbReference type="ARBA" id="ARBA00022692"/>
    </source>
</evidence>
<feature type="transmembrane region" description="Helical" evidence="8">
    <location>
        <begin position="344"/>
        <end position="364"/>
    </location>
</feature>
<feature type="domain" description="Glycosyltransferase RgtA/B/C/D-like" evidence="9">
    <location>
        <begin position="59"/>
        <end position="224"/>
    </location>
</feature>
<dbReference type="OrthoDB" id="9811222at2"/>
<keyword evidence="11" id="KW-1185">Reference proteome</keyword>
<sequence length="507" mass="54448">MSSPASGSGLMFRNPALAVVLIIVIGGLLRLVFGASLGLGIDESYMVASGRVLHLGYFDHPPASWWLTWGASRLFGSEAPLAVRLPFIVLFALSTWLIYRLTAALYDAAAGVAAALILNLVPVLGVTSGTWVLPDGPLCAALLGAALCLVHALEARRPASYGWWLMTGLLSGLALFSKYTAGAVIAGAVIYLATSSRHRRWLLRPEPYLAALVALAVFSPVLVWNAGNGWASLAFQGGRAAAARLNLLGPVRTLAGEALYVLPWIWLPLVIVAARATLRGPSEWRGWLLVCLGLPLVVVFPVIALWSNRQILFHWAAPGYLMLIPLLAEAVARRLVAGNRLTRLWLRGTVVFVVAVVIAFSMLVRFNPLPSLWTKEGPLRQLAYDGTDWTGLPAALGGIGLPPGPDMLAAGVNWRDCGKIDYGLGGRTPFICLSQDARQFGFRGPGPADYLGRDVVIVLRAGDLGRLAVLARNFKSLEDRGTIRFPVNGATDIDLHVFIGHDLLAWP</sequence>
<feature type="transmembrane region" description="Helical" evidence="8">
    <location>
        <begin position="105"/>
        <end position="126"/>
    </location>
</feature>
<evidence type="ECO:0000259" key="9">
    <source>
        <dbReference type="Pfam" id="PF13231"/>
    </source>
</evidence>
<comment type="subcellular location">
    <subcellularLocation>
        <location evidence="1">Cell membrane</location>
        <topology evidence="1">Multi-pass membrane protein</topology>
    </subcellularLocation>
</comment>
<reference evidence="10 11" key="1">
    <citation type="submission" date="2016-12" db="EMBL/GenBank/DDBJ databases">
        <authorList>
            <person name="Song W.-J."/>
            <person name="Kurnit D.M."/>
        </authorList>
    </citation>
    <scope>NUCLEOTIDE SEQUENCE [LARGE SCALE GENOMIC DNA]</scope>
    <source>
        <strain evidence="10 11">DSM 19599</strain>
    </source>
</reference>
<evidence type="ECO:0000256" key="6">
    <source>
        <dbReference type="ARBA" id="ARBA00022989"/>
    </source>
</evidence>
<accession>A0A1M7Z6Q9</accession>
<keyword evidence="2" id="KW-1003">Cell membrane</keyword>
<keyword evidence="4 10" id="KW-0808">Transferase</keyword>
<evidence type="ECO:0000256" key="8">
    <source>
        <dbReference type="SAM" id="Phobius"/>
    </source>
</evidence>
<dbReference type="RefSeq" id="WP_084563771.1">
    <property type="nucleotide sequence ID" value="NZ_FRXO01000001.1"/>
</dbReference>
<feature type="transmembrane region" description="Helical" evidence="8">
    <location>
        <begin position="16"/>
        <end position="41"/>
    </location>
</feature>
<dbReference type="AlphaFoldDB" id="A0A1M7Z6Q9"/>
<dbReference type="GO" id="GO:0016763">
    <property type="term" value="F:pentosyltransferase activity"/>
    <property type="evidence" value="ECO:0007669"/>
    <property type="project" value="TreeGrafter"/>
</dbReference>
<dbReference type="InterPro" id="IPR038731">
    <property type="entry name" value="RgtA/B/C-like"/>
</dbReference>
<keyword evidence="5 8" id="KW-0812">Transmembrane</keyword>
<evidence type="ECO:0000313" key="10">
    <source>
        <dbReference type="EMBL" id="SHO60581.1"/>
    </source>
</evidence>
<feature type="transmembrane region" description="Helical" evidence="8">
    <location>
        <begin position="161"/>
        <end position="194"/>
    </location>
</feature>
<feature type="transmembrane region" description="Helical" evidence="8">
    <location>
        <begin position="286"/>
        <end position="306"/>
    </location>
</feature>
<dbReference type="Proteomes" id="UP000186406">
    <property type="component" value="Unassembled WGS sequence"/>
</dbReference>
<feature type="transmembrane region" description="Helical" evidence="8">
    <location>
        <begin position="138"/>
        <end position="155"/>
    </location>
</feature>
<feature type="transmembrane region" description="Helical" evidence="8">
    <location>
        <begin position="312"/>
        <end position="332"/>
    </location>
</feature>
<keyword evidence="6 8" id="KW-1133">Transmembrane helix</keyword>
<evidence type="ECO:0000256" key="3">
    <source>
        <dbReference type="ARBA" id="ARBA00022676"/>
    </source>
</evidence>
<dbReference type="EMBL" id="FRXO01000001">
    <property type="protein sequence ID" value="SHO60581.1"/>
    <property type="molecule type" value="Genomic_DNA"/>
</dbReference>
<protein>
    <submittedName>
        <fullName evidence="10">Dolichyl-phosphate-mannose-protein mannosyltransferase</fullName>
    </submittedName>
</protein>
<feature type="transmembrane region" description="Helical" evidence="8">
    <location>
        <begin position="206"/>
        <end position="226"/>
    </location>
</feature>
<keyword evidence="7 8" id="KW-0472">Membrane</keyword>
<dbReference type="STRING" id="1123029.SAMN02745172_00342"/>
<dbReference type="GO" id="GO:0009103">
    <property type="term" value="P:lipopolysaccharide biosynthetic process"/>
    <property type="evidence" value="ECO:0007669"/>
    <property type="project" value="UniProtKB-ARBA"/>
</dbReference>
<name>A0A1M7Z6Q9_9HYPH</name>
<evidence type="ECO:0000256" key="7">
    <source>
        <dbReference type="ARBA" id="ARBA00023136"/>
    </source>
</evidence>
<dbReference type="InterPro" id="IPR050297">
    <property type="entry name" value="LipidA_mod_glycosyltrf_83"/>
</dbReference>
<dbReference type="GO" id="GO:0005886">
    <property type="term" value="C:plasma membrane"/>
    <property type="evidence" value="ECO:0007669"/>
    <property type="project" value="UniProtKB-SubCell"/>
</dbReference>
<dbReference type="Pfam" id="PF13231">
    <property type="entry name" value="PMT_2"/>
    <property type="match status" value="1"/>
</dbReference>
<evidence type="ECO:0000256" key="2">
    <source>
        <dbReference type="ARBA" id="ARBA00022475"/>
    </source>
</evidence>
<feature type="transmembrane region" description="Helical" evidence="8">
    <location>
        <begin position="81"/>
        <end position="99"/>
    </location>
</feature>
<proteinExistence type="predicted"/>
<organism evidence="10 11">
    <name type="scientific">Pseudoxanthobacter soli DSM 19599</name>
    <dbReference type="NCBI Taxonomy" id="1123029"/>
    <lineage>
        <taxon>Bacteria</taxon>
        <taxon>Pseudomonadati</taxon>
        <taxon>Pseudomonadota</taxon>
        <taxon>Alphaproteobacteria</taxon>
        <taxon>Hyphomicrobiales</taxon>
        <taxon>Segnochrobactraceae</taxon>
        <taxon>Pseudoxanthobacter</taxon>
    </lineage>
</organism>
<dbReference type="PANTHER" id="PTHR33908:SF11">
    <property type="entry name" value="MEMBRANE PROTEIN"/>
    <property type="match status" value="1"/>
</dbReference>
<gene>
    <name evidence="10" type="ORF">SAMN02745172_00342</name>
</gene>
<feature type="transmembrane region" description="Helical" evidence="8">
    <location>
        <begin position="254"/>
        <end position="274"/>
    </location>
</feature>
<keyword evidence="3 10" id="KW-0328">Glycosyltransferase</keyword>
<dbReference type="PANTHER" id="PTHR33908">
    <property type="entry name" value="MANNOSYLTRANSFERASE YKCB-RELATED"/>
    <property type="match status" value="1"/>
</dbReference>
<evidence type="ECO:0000256" key="4">
    <source>
        <dbReference type="ARBA" id="ARBA00022679"/>
    </source>
</evidence>